<name>A0A1D8KJB4_9CAUD</name>
<evidence type="ECO:0000313" key="1">
    <source>
        <dbReference type="EMBL" id="AOV58714.1"/>
    </source>
</evidence>
<sequence length="74" mass="8490">MIDPEEMIEVSEEQFQSNFDTYMEQIENHGAYYLIRRSDGTAVVAAPITEEIEPLLDIMPEMPYDDGVAEDPSY</sequence>
<evidence type="ECO:0000313" key="2">
    <source>
        <dbReference type="Proteomes" id="UP000240920"/>
    </source>
</evidence>
<gene>
    <name evidence="1" type="ORF">S250808_209</name>
</gene>
<organism evidence="1 2">
    <name type="scientific">Synechococcus phage S-CAM3</name>
    <dbReference type="NCBI Taxonomy" id="1883366"/>
    <lineage>
        <taxon>Viruses</taxon>
        <taxon>Duplodnaviria</taxon>
        <taxon>Heunggongvirae</taxon>
        <taxon>Uroviricota</taxon>
        <taxon>Caudoviricetes</taxon>
        <taxon>Pantevenvirales</taxon>
        <taxon>Kyanoviridae</taxon>
        <taxon>Charybdisvirus</taxon>
        <taxon>Charybdisvirus scam3</taxon>
    </lineage>
</organism>
<protein>
    <submittedName>
        <fullName evidence="1">PhDYefM tox-ant domain protein</fullName>
    </submittedName>
</protein>
<dbReference type="Proteomes" id="UP000240920">
    <property type="component" value="Segment"/>
</dbReference>
<dbReference type="EMBL" id="KU686197">
    <property type="protein sequence ID" value="AOV58714.1"/>
    <property type="molecule type" value="Genomic_DNA"/>
</dbReference>
<reference evidence="1 2" key="1">
    <citation type="journal article" date="2016" name="Virology">
        <title>The genomic content and context of auxiliary metabolic genes in marine cyanomyoviruses.</title>
        <authorList>
            <person name="Crummett L.T."/>
            <person name="Puxty R.J."/>
            <person name="Weihe C."/>
            <person name="Marston M.F."/>
            <person name="Martiny J.B."/>
        </authorList>
    </citation>
    <scope>NUCLEOTIDE SEQUENCE [LARGE SCALE GENOMIC DNA]</scope>
    <source>
        <strain evidence="1">0808SB25</strain>
    </source>
</reference>
<proteinExistence type="predicted"/>
<accession>A0A1D8KJB4</accession>